<dbReference type="Proteomes" id="UP000824782">
    <property type="component" value="Unassembled WGS sequence"/>
</dbReference>
<protein>
    <submittedName>
        <fullName evidence="1">Uncharacterized protein</fullName>
    </submittedName>
</protein>
<evidence type="ECO:0000313" key="2">
    <source>
        <dbReference type="Proteomes" id="UP000824782"/>
    </source>
</evidence>
<dbReference type="EMBL" id="WNYA01000005">
    <property type="protein sequence ID" value="KAG8570268.1"/>
    <property type="molecule type" value="Genomic_DNA"/>
</dbReference>
<organism evidence="1 2">
    <name type="scientific">Engystomops pustulosus</name>
    <name type="common">Tungara frog</name>
    <name type="synonym">Physalaemus pustulosus</name>
    <dbReference type="NCBI Taxonomy" id="76066"/>
    <lineage>
        <taxon>Eukaryota</taxon>
        <taxon>Metazoa</taxon>
        <taxon>Chordata</taxon>
        <taxon>Craniata</taxon>
        <taxon>Vertebrata</taxon>
        <taxon>Euteleostomi</taxon>
        <taxon>Amphibia</taxon>
        <taxon>Batrachia</taxon>
        <taxon>Anura</taxon>
        <taxon>Neobatrachia</taxon>
        <taxon>Hyloidea</taxon>
        <taxon>Leptodactylidae</taxon>
        <taxon>Leiuperinae</taxon>
        <taxon>Engystomops</taxon>
    </lineage>
</organism>
<accession>A0AAV7BCI2</accession>
<dbReference type="AlphaFoldDB" id="A0AAV7BCI2"/>
<reference evidence="1" key="1">
    <citation type="thesis" date="2020" institute="ProQuest LLC" country="789 East Eisenhower Parkway, Ann Arbor, MI, USA">
        <title>Comparative Genomics and Chromosome Evolution.</title>
        <authorList>
            <person name="Mudd A.B."/>
        </authorList>
    </citation>
    <scope>NUCLEOTIDE SEQUENCE</scope>
    <source>
        <strain evidence="1">237g6f4</strain>
        <tissue evidence="1">Blood</tissue>
    </source>
</reference>
<name>A0AAV7BCI2_ENGPU</name>
<comment type="caution">
    <text evidence="1">The sequence shown here is derived from an EMBL/GenBank/DDBJ whole genome shotgun (WGS) entry which is preliminary data.</text>
</comment>
<keyword evidence="2" id="KW-1185">Reference proteome</keyword>
<evidence type="ECO:0000313" key="1">
    <source>
        <dbReference type="EMBL" id="KAG8570268.1"/>
    </source>
</evidence>
<proteinExistence type="predicted"/>
<sequence>MSTRCRCCTEVRRSSLEFTMLSWAQPQLFLLQVLFLAALHGRLQITPPCCNSLGSSQSEKVRILSMSRCVCVCEAR</sequence>
<gene>
    <name evidence="1" type="ORF">GDO81_011179</name>
</gene>